<evidence type="ECO:0000256" key="4">
    <source>
        <dbReference type="SAM" id="MobiDB-lite"/>
    </source>
</evidence>
<feature type="compositionally biased region" description="Low complexity" evidence="4">
    <location>
        <begin position="608"/>
        <end position="617"/>
    </location>
</feature>
<keyword evidence="1" id="KW-0805">Transcription regulation</keyword>
<dbReference type="PRINTS" id="PR00038">
    <property type="entry name" value="HTHLUXR"/>
</dbReference>
<protein>
    <submittedName>
        <fullName evidence="6">Helix-turn-helix transcriptional regulator</fullName>
    </submittedName>
</protein>
<dbReference type="SUPFAM" id="SSF46894">
    <property type="entry name" value="C-terminal effector domain of the bipartite response regulators"/>
    <property type="match status" value="1"/>
</dbReference>
<organism evidence="6 7">
    <name type="scientific">Plantactinospora sonchi</name>
    <dbReference type="NCBI Taxonomy" id="1544735"/>
    <lineage>
        <taxon>Bacteria</taxon>
        <taxon>Bacillati</taxon>
        <taxon>Actinomycetota</taxon>
        <taxon>Actinomycetes</taxon>
        <taxon>Micromonosporales</taxon>
        <taxon>Micromonosporaceae</taxon>
        <taxon>Plantactinospora</taxon>
    </lineage>
</organism>
<evidence type="ECO:0000313" key="7">
    <source>
        <dbReference type="Proteomes" id="UP001332243"/>
    </source>
</evidence>
<feature type="region of interest" description="Disordered" evidence="4">
    <location>
        <begin position="1"/>
        <end position="26"/>
    </location>
</feature>
<keyword evidence="3" id="KW-0804">Transcription</keyword>
<dbReference type="EMBL" id="JAZGQK010000009">
    <property type="protein sequence ID" value="MEE6259181.1"/>
    <property type="molecule type" value="Genomic_DNA"/>
</dbReference>
<dbReference type="Gene3D" id="1.10.10.10">
    <property type="entry name" value="Winged helix-like DNA-binding domain superfamily/Winged helix DNA-binding domain"/>
    <property type="match status" value="1"/>
</dbReference>
<feature type="compositionally biased region" description="Pro residues" evidence="4">
    <location>
        <begin position="8"/>
        <end position="17"/>
    </location>
</feature>
<name>A0ABU7RRQ4_9ACTN</name>
<dbReference type="SMART" id="SM00421">
    <property type="entry name" value="HTH_LUXR"/>
    <property type="match status" value="1"/>
</dbReference>
<feature type="region of interest" description="Disordered" evidence="4">
    <location>
        <begin position="596"/>
        <end position="617"/>
    </location>
</feature>
<sequence>MSELPLSGPTPLPPPNGPEKGLTGAGETLTGQEETVLRVVALDDRPCPVWLLRELAGIDDPALPGVLERLLARGLLAEVAGGVAVGPGTSAGAIVGALSPVVRGLLHSRAAAALAAVTPSAAVPHAAAALDLTGHVAPHLVDTLAQSADAEPDALAELLLAAQATSTDVARRRRWLLAAADNLALAGRGPAALRLLTTEVTADRGDGVHRGHLLGRIAHLYAQEQPSVALACLRGALTQDRLDAAGRATLTAMLGALAARVGHPDADALLRDAGVAHAAGATTSSATHLGLGRAARALARGDVRAARAGLSMLDPVAPTVRREAALIRAERVLVHLGLGCHDDAATAIRQWADDIAAPGPLVTTRLTALDCLRMTAVGELPEAAALAATTLNRQGTVMSDEVRALLVAVVAEVRYRRGEDVAARAVLAAGTGDRSWPDSTVWTPVYCVAAGDPALPGQPRLLATAVADLHRSVRPLLAVPQTGPRLVRAALATGDPDTARRVAALVDTVAVRTPVVLWRGLAAQARGLVDRDPEALRAAVALLRRTAARPALADALLDLAHTAPGRAEARAAAQEAAALYARMGATGDQLTALGRDGARAARKRRNRSSAADLPAPAGLDALSPAEARVAAMLANGATKRETAESLFVSVHTVDSQLRSIYQKLGIHNRLQLVRAWDRRQGVRS</sequence>
<dbReference type="InterPro" id="IPR016032">
    <property type="entry name" value="Sig_transdc_resp-reg_C-effctor"/>
</dbReference>
<dbReference type="PANTHER" id="PTHR44688:SF16">
    <property type="entry name" value="DNA-BINDING TRANSCRIPTIONAL ACTIVATOR DEVR_DOSR"/>
    <property type="match status" value="1"/>
</dbReference>
<feature type="domain" description="HTH luxR-type" evidence="5">
    <location>
        <begin position="615"/>
        <end position="680"/>
    </location>
</feature>
<dbReference type="CDD" id="cd06170">
    <property type="entry name" value="LuxR_C_like"/>
    <property type="match status" value="1"/>
</dbReference>
<reference evidence="6 7" key="1">
    <citation type="submission" date="2024-01" db="EMBL/GenBank/DDBJ databases">
        <title>Genome insights into Plantactinospora sonchi sp. nov.</title>
        <authorList>
            <person name="Wang L."/>
        </authorList>
    </citation>
    <scope>NUCLEOTIDE SEQUENCE [LARGE SCALE GENOMIC DNA]</scope>
    <source>
        <strain evidence="6 7">NEAU-QY2</strain>
    </source>
</reference>
<dbReference type="PANTHER" id="PTHR44688">
    <property type="entry name" value="DNA-BINDING TRANSCRIPTIONAL ACTIVATOR DEVR_DOSR"/>
    <property type="match status" value="1"/>
</dbReference>
<gene>
    <name evidence="6" type="ORF">V1633_11865</name>
</gene>
<dbReference type="InterPro" id="IPR036388">
    <property type="entry name" value="WH-like_DNA-bd_sf"/>
</dbReference>
<evidence type="ECO:0000256" key="2">
    <source>
        <dbReference type="ARBA" id="ARBA00023125"/>
    </source>
</evidence>
<dbReference type="Pfam" id="PF00196">
    <property type="entry name" value="GerE"/>
    <property type="match status" value="1"/>
</dbReference>
<accession>A0ABU7RRQ4</accession>
<proteinExistence type="predicted"/>
<dbReference type="RefSeq" id="WP_331214312.1">
    <property type="nucleotide sequence ID" value="NZ_JAZGQK010000009.1"/>
</dbReference>
<evidence type="ECO:0000256" key="1">
    <source>
        <dbReference type="ARBA" id="ARBA00023015"/>
    </source>
</evidence>
<dbReference type="InterPro" id="IPR000792">
    <property type="entry name" value="Tscrpt_reg_LuxR_C"/>
</dbReference>
<evidence type="ECO:0000259" key="5">
    <source>
        <dbReference type="PROSITE" id="PS50043"/>
    </source>
</evidence>
<dbReference type="Proteomes" id="UP001332243">
    <property type="component" value="Unassembled WGS sequence"/>
</dbReference>
<dbReference type="PROSITE" id="PS50043">
    <property type="entry name" value="HTH_LUXR_2"/>
    <property type="match status" value="1"/>
</dbReference>
<keyword evidence="7" id="KW-1185">Reference proteome</keyword>
<comment type="caution">
    <text evidence="6">The sequence shown here is derived from an EMBL/GenBank/DDBJ whole genome shotgun (WGS) entry which is preliminary data.</text>
</comment>
<evidence type="ECO:0000256" key="3">
    <source>
        <dbReference type="ARBA" id="ARBA00023163"/>
    </source>
</evidence>
<evidence type="ECO:0000313" key="6">
    <source>
        <dbReference type="EMBL" id="MEE6259181.1"/>
    </source>
</evidence>
<keyword evidence="2" id="KW-0238">DNA-binding</keyword>